<keyword evidence="4 7" id="KW-0812">Transmembrane</keyword>
<feature type="transmembrane region" description="Helical" evidence="7">
    <location>
        <begin position="258"/>
        <end position="281"/>
    </location>
</feature>
<dbReference type="Pfam" id="PF00528">
    <property type="entry name" value="BPD_transp_1"/>
    <property type="match status" value="1"/>
</dbReference>
<dbReference type="PROSITE" id="PS50928">
    <property type="entry name" value="ABC_TM1"/>
    <property type="match status" value="1"/>
</dbReference>
<feature type="domain" description="ABC transmembrane type-1" evidence="8">
    <location>
        <begin position="66"/>
        <end position="281"/>
    </location>
</feature>
<keyword evidence="6 7" id="KW-0472">Membrane</keyword>
<dbReference type="Gene3D" id="1.10.3720.10">
    <property type="entry name" value="MetI-like"/>
    <property type="match status" value="1"/>
</dbReference>
<dbReference type="GO" id="GO:0055085">
    <property type="term" value="P:transmembrane transport"/>
    <property type="evidence" value="ECO:0007669"/>
    <property type="project" value="InterPro"/>
</dbReference>
<dbReference type="Proteomes" id="UP000501094">
    <property type="component" value="Chromosome"/>
</dbReference>
<name>A0A6H1Q108_9PROT</name>
<dbReference type="InterPro" id="IPR051393">
    <property type="entry name" value="ABC_transporter_permease"/>
</dbReference>
<comment type="similarity">
    <text evidence="7">Belongs to the binding-protein-dependent transport system permease family.</text>
</comment>
<dbReference type="GO" id="GO:0005886">
    <property type="term" value="C:plasma membrane"/>
    <property type="evidence" value="ECO:0007669"/>
    <property type="project" value="UniProtKB-SubCell"/>
</dbReference>
<dbReference type="PANTHER" id="PTHR30193:SF42">
    <property type="entry name" value="ABC TRANSPORTER PERMEASE PROTEIN"/>
    <property type="match status" value="1"/>
</dbReference>
<feature type="transmembrane region" description="Helical" evidence="7">
    <location>
        <begin position="103"/>
        <end position="123"/>
    </location>
</feature>
<dbReference type="AlphaFoldDB" id="A0A6H1Q108"/>
<evidence type="ECO:0000256" key="6">
    <source>
        <dbReference type="ARBA" id="ARBA00023136"/>
    </source>
</evidence>
<feature type="transmembrane region" description="Helical" evidence="7">
    <location>
        <begin position="198"/>
        <end position="223"/>
    </location>
</feature>
<dbReference type="CDD" id="cd06261">
    <property type="entry name" value="TM_PBP2"/>
    <property type="match status" value="1"/>
</dbReference>
<evidence type="ECO:0000256" key="4">
    <source>
        <dbReference type="ARBA" id="ARBA00022692"/>
    </source>
</evidence>
<dbReference type="EMBL" id="CP038852">
    <property type="protein sequence ID" value="QIZ20597.1"/>
    <property type="molecule type" value="Genomic_DNA"/>
</dbReference>
<keyword evidence="5 7" id="KW-1133">Transmembrane helix</keyword>
<evidence type="ECO:0000256" key="1">
    <source>
        <dbReference type="ARBA" id="ARBA00004651"/>
    </source>
</evidence>
<accession>A0A6H1Q108</accession>
<evidence type="ECO:0000256" key="3">
    <source>
        <dbReference type="ARBA" id="ARBA00022475"/>
    </source>
</evidence>
<keyword evidence="10" id="KW-1185">Reference proteome</keyword>
<proteinExistence type="inferred from homology"/>
<evidence type="ECO:0000313" key="10">
    <source>
        <dbReference type="Proteomes" id="UP000501094"/>
    </source>
</evidence>
<gene>
    <name evidence="9" type="ORF">E5R92_02200</name>
</gene>
<keyword evidence="2 7" id="KW-0813">Transport</keyword>
<evidence type="ECO:0000256" key="5">
    <source>
        <dbReference type="ARBA" id="ARBA00022989"/>
    </source>
</evidence>
<reference evidence="9 10" key="1">
    <citation type="journal article" date="2020" name="Nat. Microbiol.">
        <title>Lysogenic host-virus interactions in SAR11 marine bacteria.</title>
        <authorList>
            <person name="Morris R.M."/>
            <person name="Cain K.R."/>
            <person name="Hvorecny K.L."/>
            <person name="Kollman J.M."/>
        </authorList>
    </citation>
    <scope>NUCLEOTIDE SEQUENCE [LARGE SCALE GENOMIC DNA]</scope>
    <source>
        <strain evidence="9 10">NP1</strain>
    </source>
</reference>
<dbReference type="InterPro" id="IPR035906">
    <property type="entry name" value="MetI-like_sf"/>
</dbReference>
<evidence type="ECO:0000256" key="7">
    <source>
        <dbReference type="RuleBase" id="RU363032"/>
    </source>
</evidence>
<dbReference type="KEGG" id="peg:E5R92_02200"/>
<comment type="subcellular location">
    <subcellularLocation>
        <location evidence="1 7">Cell membrane</location>
        <topology evidence="1 7">Multi-pass membrane protein</topology>
    </subcellularLocation>
</comment>
<evidence type="ECO:0000313" key="9">
    <source>
        <dbReference type="EMBL" id="QIZ20597.1"/>
    </source>
</evidence>
<evidence type="ECO:0000259" key="8">
    <source>
        <dbReference type="PROSITE" id="PS50928"/>
    </source>
</evidence>
<protein>
    <submittedName>
        <fullName evidence="9">Sugar ABC transporter permease</fullName>
    </submittedName>
</protein>
<dbReference type="SUPFAM" id="SSF161098">
    <property type="entry name" value="MetI-like"/>
    <property type="match status" value="1"/>
</dbReference>
<feature type="transmembrane region" description="Helical" evidence="7">
    <location>
        <begin position="69"/>
        <end position="91"/>
    </location>
</feature>
<dbReference type="RefSeq" id="WP_168606484.1">
    <property type="nucleotide sequence ID" value="NZ_CP038852.1"/>
</dbReference>
<feature type="transmembrane region" description="Helical" evidence="7">
    <location>
        <begin position="12"/>
        <end position="36"/>
    </location>
</feature>
<organism evidence="9 10">
    <name type="scientific">Candidatus Pelagibacter giovannonii</name>
    <dbReference type="NCBI Taxonomy" id="2563896"/>
    <lineage>
        <taxon>Bacteria</taxon>
        <taxon>Pseudomonadati</taxon>
        <taxon>Pseudomonadota</taxon>
        <taxon>Alphaproteobacteria</taxon>
        <taxon>Candidatus Pelagibacterales</taxon>
        <taxon>Candidatus Pelagibacteraceae</taxon>
        <taxon>Candidatus Pelagibacter</taxon>
    </lineage>
</organism>
<sequence>MFWLKKNLPKLVLTPSLGILSWFVYGFIFWTIYISFTKSKMLPRYEIWGIDQYIRLWKMPRWHVAVENLLIFTVLFIILCIAIGILLSILLDQKIRAEGFLRTIYLYPMALSFIVTGTAWKWVLNPTLGIEKFAHDMGFETFKFDWLVTPEMSIYTIVIAGVWQSSGFIMAIFLAGLRSVDDEIIKAAKIDGAGIFSIYSKIILPMMRPVFMSAIVILVHLSIKSYDLIIALTSGGPGISSDMPAVFMTTMAFHRSEVGLASASAIMMFLTVSAIVVPYLYSELKREDAR</sequence>
<dbReference type="InterPro" id="IPR000515">
    <property type="entry name" value="MetI-like"/>
</dbReference>
<keyword evidence="3" id="KW-1003">Cell membrane</keyword>
<feature type="transmembrane region" description="Helical" evidence="7">
    <location>
        <begin position="154"/>
        <end position="177"/>
    </location>
</feature>
<dbReference type="PANTHER" id="PTHR30193">
    <property type="entry name" value="ABC TRANSPORTER PERMEASE PROTEIN"/>
    <property type="match status" value="1"/>
</dbReference>
<evidence type="ECO:0000256" key="2">
    <source>
        <dbReference type="ARBA" id="ARBA00022448"/>
    </source>
</evidence>